<dbReference type="GO" id="GO:0005829">
    <property type="term" value="C:cytosol"/>
    <property type="evidence" value="ECO:0007669"/>
    <property type="project" value="TreeGrafter"/>
</dbReference>
<dbReference type="PANTHER" id="PTHR38106">
    <property type="entry name" value="RNA CHAPERONE PROQ"/>
    <property type="match status" value="1"/>
</dbReference>
<dbReference type="GO" id="GO:0010608">
    <property type="term" value="P:post-transcriptional regulation of gene expression"/>
    <property type="evidence" value="ECO:0007669"/>
    <property type="project" value="InterPro"/>
</dbReference>
<dbReference type="GO" id="GO:0033592">
    <property type="term" value="F:RNA strand annealing activity"/>
    <property type="evidence" value="ECO:0007669"/>
    <property type="project" value="InterPro"/>
</dbReference>
<keyword evidence="1" id="KW-0963">Cytoplasm</keyword>
<reference evidence="6" key="1">
    <citation type="submission" date="2021-03" db="EMBL/GenBank/DDBJ databases">
        <title>Identification and antibiotic profiling of Wohlfahrtiimonas chitiniclastica, an underestimated human pathogen.</title>
        <authorList>
            <person name="Kopf A."/>
            <person name="Bunk B."/>
            <person name="Coldewey S."/>
            <person name="Gunzer F."/>
            <person name="Riedel T."/>
            <person name="Schroettner P."/>
        </authorList>
    </citation>
    <scope>NUCLEOTIDE SEQUENCE</scope>
    <source>
        <strain evidence="6">DSM 100917</strain>
    </source>
</reference>
<keyword evidence="3" id="KW-0143">Chaperone</keyword>
<dbReference type="Gene3D" id="1.10.1710.10">
    <property type="entry name" value="ProQ/FinO domain"/>
    <property type="match status" value="1"/>
</dbReference>
<dbReference type="GO" id="GO:0034057">
    <property type="term" value="F:RNA strand-exchange activity"/>
    <property type="evidence" value="ECO:0007669"/>
    <property type="project" value="InterPro"/>
</dbReference>
<gene>
    <name evidence="6" type="ORF">J7561_06710</name>
</gene>
<organism evidence="6 7">
    <name type="scientific">Wohlfahrtiimonas chitiniclastica</name>
    <dbReference type="NCBI Taxonomy" id="400946"/>
    <lineage>
        <taxon>Bacteria</taxon>
        <taxon>Pseudomonadati</taxon>
        <taxon>Pseudomonadota</taxon>
        <taxon>Gammaproteobacteria</taxon>
        <taxon>Cardiobacteriales</taxon>
        <taxon>Ignatzschineriaceae</taxon>
        <taxon>Wohlfahrtiimonas</taxon>
    </lineage>
</organism>
<evidence type="ECO:0000313" key="6">
    <source>
        <dbReference type="EMBL" id="MBS7824894.1"/>
    </source>
</evidence>
<dbReference type="EMBL" id="JAGIBU010000005">
    <property type="protein sequence ID" value="MBS7824894.1"/>
    <property type="molecule type" value="Genomic_DNA"/>
</dbReference>
<evidence type="ECO:0000256" key="4">
    <source>
        <dbReference type="SAM" id="MobiDB-lite"/>
    </source>
</evidence>
<evidence type="ECO:0000259" key="5">
    <source>
        <dbReference type="SMART" id="SM00945"/>
    </source>
</evidence>
<evidence type="ECO:0000256" key="2">
    <source>
        <dbReference type="ARBA" id="ARBA00022884"/>
    </source>
</evidence>
<dbReference type="AlphaFoldDB" id="A0A162UGN3"/>
<feature type="region of interest" description="Disordered" evidence="4">
    <location>
        <begin position="145"/>
        <end position="218"/>
    </location>
</feature>
<dbReference type="PANTHER" id="PTHR38106:SF1">
    <property type="entry name" value="RNA CHAPERONE PROQ"/>
    <property type="match status" value="1"/>
</dbReference>
<dbReference type="InterPro" id="IPR016103">
    <property type="entry name" value="ProQ/FinO"/>
</dbReference>
<keyword evidence="2" id="KW-0694">RNA-binding</keyword>
<feature type="compositionally biased region" description="Basic and acidic residues" evidence="4">
    <location>
        <begin position="184"/>
        <end position="208"/>
    </location>
</feature>
<proteinExistence type="predicted"/>
<feature type="domain" description="ProQ/FinO" evidence="5">
    <location>
        <begin position="35"/>
        <end position="150"/>
    </location>
</feature>
<evidence type="ECO:0000313" key="7">
    <source>
        <dbReference type="Proteomes" id="UP000680020"/>
    </source>
</evidence>
<name>A0A162UGN3_9GAMM</name>
<dbReference type="InterPro" id="IPR023529">
    <property type="entry name" value="ProQ"/>
</dbReference>
<dbReference type="SMART" id="SM00945">
    <property type="entry name" value="ProQ"/>
    <property type="match status" value="1"/>
</dbReference>
<dbReference type="Proteomes" id="UP000680020">
    <property type="component" value="Unassembled WGS sequence"/>
</dbReference>
<dbReference type="RefSeq" id="WP_008316455.1">
    <property type="nucleotide sequence ID" value="NZ_CP115969.1"/>
</dbReference>
<dbReference type="InterPro" id="IPR036442">
    <property type="entry name" value="ProQ/FinO_sf"/>
</dbReference>
<dbReference type="Pfam" id="PF04352">
    <property type="entry name" value="ProQ"/>
    <property type="match status" value="1"/>
</dbReference>
<comment type="caution">
    <text evidence="6">The sequence shown here is derived from an EMBL/GenBank/DDBJ whole genome shotgun (WGS) entry which is preliminary data.</text>
</comment>
<feature type="compositionally biased region" description="Basic and acidic residues" evidence="4">
    <location>
        <begin position="145"/>
        <end position="164"/>
    </location>
</feature>
<dbReference type="GeneID" id="58263647"/>
<dbReference type="SUPFAM" id="SSF48657">
    <property type="entry name" value="FinO-like"/>
    <property type="match status" value="1"/>
</dbReference>
<evidence type="ECO:0000256" key="3">
    <source>
        <dbReference type="ARBA" id="ARBA00023186"/>
    </source>
</evidence>
<evidence type="ECO:0000256" key="1">
    <source>
        <dbReference type="ARBA" id="ARBA00022490"/>
    </source>
</evidence>
<accession>A0A162UGN3</accession>
<protein>
    <submittedName>
        <fullName evidence="6">ProQ-like protein</fullName>
    </submittedName>
</protein>
<sequence length="218" mass="24683">MTEEKQNLMDTTEAVELPTEAVDNQAQLKREKLKQKQQAVNELLARLSAEYPAIFPKAGQGRAVPLAIGMHKVLQPIVAEWGFNSMTLRAAMFNYTRQLRYQNALVFASHRLNLDGTQAEEITEEQKEAARAEIAKIEAWLAKNKPEKAKRLSEKKAQIAEKKQANTQKPRHRAKPQGAAKPFVKKEFKAPKAQEESKAAPQNLDEKMQSLLSKFNQH</sequence>